<keyword evidence="3" id="KW-1185">Reference proteome</keyword>
<organism evidence="2 3">
    <name type="scientific">Mesorhizobium retamae</name>
    <dbReference type="NCBI Taxonomy" id="2912854"/>
    <lineage>
        <taxon>Bacteria</taxon>
        <taxon>Pseudomonadati</taxon>
        <taxon>Pseudomonadota</taxon>
        <taxon>Alphaproteobacteria</taxon>
        <taxon>Hyphomicrobiales</taxon>
        <taxon>Phyllobacteriaceae</taxon>
        <taxon>Mesorhizobium</taxon>
    </lineage>
</organism>
<evidence type="ECO:0000256" key="1">
    <source>
        <dbReference type="SAM" id="SignalP"/>
    </source>
</evidence>
<reference evidence="2 3" key="1">
    <citation type="submission" date="2022-02" db="EMBL/GenBank/DDBJ databases">
        <title>Draft genome sequence of Mezorhizobium retamae strain IRAMC:0171 isolated from Retama raetam nodules.</title>
        <authorList>
            <person name="Bengaied R."/>
            <person name="Sbissi I."/>
            <person name="Huber K."/>
            <person name="Ghodbane F."/>
            <person name="Nouioui I."/>
            <person name="Tarhouni M."/>
            <person name="Gtari M."/>
        </authorList>
    </citation>
    <scope>NUCLEOTIDE SEQUENCE [LARGE SCALE GENOMIC DNA]</scope>
    <source>
        <strain evidence="2 3">IRAMC:0171</strain>
    </source>
</reference>
<dbReference type="EMBL" id="JAKREW010000025">
    <property type="protein sequence ID" value="MCG7507481.1"/>
    <property type="molecule type" value="Genomic_DNA"/>
</dbReference>
<evidence type="ECO:0008006" key="4">
    <source>
        <dbReference type="Google" id="ProtNLM"/>
    </source>
</evidence>
<sequence length="123" mass="13067">MQRHLLVAAVVVAAAPALGAGIDLTKPYGNKSGCINRNGQQVYAEDMLLVTKTDLVTAVSACTIKETKQNSDGSVRLKTECETEGEEGKAPADFVLKPSPKNKKKLIVTNDSGFVMGEVSQCK</sequence>
<comment type="caution">
    <text evidence="2">The sequence shown here is derived from an EMBL/GenBank/DDBJ whole genome shotgun (WGS) entry which is preliminary data.</text>
</comment>
<evidence type="ECO:0000313" key="3">
    <source>
        <dbReference type="Proteomes" id="UP001201701"/>
    </source>
</evidence>
<name>A0ABS9QJ96_9HYPH</name>
<feature type="chain" id="PRO_5045838003" description="DUF3617 domain-containing protein" evidence="1">
    <location>
        <begin position="20"/>
        <end position="123"/>
    </location>
</feature>
<evidence type="ECO:0000313" key="2">
    <source>
        <dbReference type="EMBL" id="MCG7507481.1"/>
    </source>
</evidence>
<keyword evidence="1" id="KW-0732">Signal</keyword>
<feature type="signal peptide" evidence="1">
    <location>
        <begin position="1"/>
        <end position="19"/>
    </location>
</feature>
<gene>
    <name evidence="2" type="ORF">L4923_20810</name>
</gene>
<dbReference type="RefSeq" id="WP_239368671.1">
    <property type="nucleotide sequence ID" value="NZ_JAKREW010000025.1"/>
</dbReference>
<dbReference type="Proteomes" id="UP001201701">
    <property type="component" value="Unassembled WGS sequence"/>
</dbReference>
<accession>A0ABS9QJ96</accession>
<protein>
    <recommendedName>
        <fullName evidence="4">DUF3617 domain-containing protein</fullName>
    </recommendedName>
</protein>
<proteinExistence type="predicted"/>